<evidence type="ECO:0000313" key="3">
    <source>
        <dbReference type="Proteomes" id="UP000324222"/>
    </source>
</evidence>
<sequence>MTRSRPLSVLPPSGNPSPPPQLIQSLCDPSINSPSPVPDCLTPCASAPSTLSLYSPTSATSASPHTSPSAIPRPTAPLKGCLPRVITCIAEGLFKNGSQGPHPYRRRFLSRGVTSRRLVGTAAETCVAPTDSNL</sequence>
<evidence type="ECO:0000256" key="1">
    <source>
        <dbReference type="SAM" id="MobiDB-lite"/>
    </source>
</evidence>
<feature type="compositionally biased region" description="Low complexity" evidence="1">
    <location>
        <begin position="1"/>
        <end position="12"/>
    </location>
</feature>
<dbReference type="AlphaFoldDB" id="A0A5B7HM45"/>
<feature type="compositionally biased region" description="Low complexity" evidence="1">
    <location>
        <begin position="54"/>
        <end position="70"/>
    </location>
</feature>
<organism evidence="2 3">
    <name type="scientific">Portunus trituberculatus</name>
    <name type="common">Swimming crab</name>
    <name type="synonym">Neptunus trituberculatus</name>
    <dbReference type="NCBI Taxonomy" id="210409"/>
    <lineage>
        <taxon>Eukaryota</taxon>
        <taxon>Metazoa</taxon>
        <taxon>Ecdysozoa</taxon>
        <taxon>Arthropoda</taxon>
        <taxon>Crustacea</taxon>
        <taxon>Multicrustacea</taxon>
        <taxon>Malacostraca</taxon>
        <taxon>Eumalacostraca</taxon>
        <taxon>Eucarida</taxon>
        <taxon>Decapoda</taxon>
        <taxon>Pleocyemata</taxon>
        <taxon>Brachyura</taxon>
        <taxon>Eubrachyura</taxon>
        <taxon>Portunoidea</taxon>
        <taxon>Portunidae</taxon>
        <taxon>Portuninae</taxon>
        <taxon>Portunus</taxon>
    </lineage>
</organism>
<keyword evidence="3" id="KW-1185">Reference proteome</keyword>
<feature type="region of interest" description="Disordered" evidence="1">
    <location>
        <begin position="54"/>
        <end position="76"/>
    </location>
</feature>
<protein>
    <submittedName>
        <fullName evidence="2">Uncharacterized protein</fullName>
    </submittedName>
</protein>
<accession>A0A5B7HM45</accession>
<reference evidence="2 3" key="1">
    <citation type="submission" date="2019-05" db="EMBL/GenBank/DDBJ databases">
        <title>Another draft genome of Portunus trituberculatus and its Hox gene families provides insights of decapod evolution.</title>
        <authorList>
            <person name="Jeong J.-H."/>
            <person name="Song I."/>
            <person name="Kim S."/>
            <person name="Choi T."/>
            <person name="Kim D."/>
            <person name="Ryu S."/>
            <person name="Kim W."/>
        </authorList>
    </citation>
    <scope>NUCLEOTIDE SEQUENCE [LARGE SCALE GENOMIC DNA]</scope>
    <source>
        <tissue evidence="2">Muscle</tissue>
    </source>
</reference>
<comment type="caution">
    <text evidence="2">The sequence shown here is derived from an EMBL/GenBank/DDBJ whole genome shotgun (WGS) entry which is preliminary data.</text>
</comment>
<dbReference type="EMBL" id="VSRR010029986">
    <property type="protein sequence ID" value="MPC69778.1"/>
    <property type="molecule type" value="Genomic_DNA"/>
</dbReference>
<gene>
    <name evidence="2" type="ORF">E2C01_064008</name>
</gene>
<dbReference type="Proteomes" id="UP000324222">
    <property type="component" value="Unassembled WGS sequence"/>
</dbReference>
<evidence type="ECO:0000313" key="2">
    <source>
        <dbReference type="EMBL" id="MPC69778.1"/>
    </source>
</evidence>
<name>A0A5B7HM45_PORTR</name>
<proteinExistence type="predicted"/>
<feature type="region of interest" description="Disordered" evidence="1">
    <location>
        <begin position="1"/>
        <end position="30"/>
    </location>
</feature>